<dbReference type="AlphaFoldDB" id="A0A6M3LSE9"/>
<dbReference type="EMBL" id="MT143515">
    <property type="protein sequence ID" value="QJA97683.1"/>
    <property type="molecule type" value="Genomic_DNA"/>
</dbReference>
<proteinExistence type="predicted"/>
<name>A0A6M3LSE9_9ZZZZ</name>
<reference evidence="1" key="1">
    <citation type="submission" date="2020-03" db="EMBL/GenBank/DDBJ databases">
        <title>The deep terrestrial virosphere.</title>
        <authorList>
            <person name="Holmfeldt K."/>
            <person name="Nilsson E."/>
            <person name="Simone D."/>
            <person name="Lopez-Fernandez M."/>
            <person name="Wu X."/>
            <person name="de Brujin I."/>
            <person name="Lundin D."/>
            <person name="Andersson A."/>
            <person name="Bertilsson S."/>
            <person name="Dopson M."/>
        </authorList>
    </citation>
    <scope>NUCLEOTIDE SEQUENCE</scope>
    <source>
        <strain evidence="1">MM415B06013</strain>
    </source>
</reference>
<gene>
    <name evidence="1" type="ORF">MM415B06013_0008</name>
</gene>
<evidence type="ECO:0000313" key="1">
    <source>
        <dbReference type="EMBL" id="QJA97683.1"/>
    </source>
</evidence>
<sequence length="39" mass="4695">MREVTRAEIQAWIDNRFGTPNTVNIKVYEDFYEFIKNGE</sequence>
<organism evidence="1">
    <name type="scientific">viral metagenome</name>
    <dbReference type="NCBI Taxonomy" id="1070528"/>
    <lineage>
        <taxon>unclassified sequences</taxon>
        <taxon>metagenomes</taxon>
        <taxon>organismal metagenomes</taxon>
    </lineage>
</organism>
<accession>A0A6M3LSE9</accession>
<protein>
    <submittedName>
        <fullName evidence="1">Uncharacterized protein</fullName>
    </submittedName>
</protein>